<dbReference type="InterPro" id="IPR006171">
    <property type="entry name" value="TOPRIM_dom"/>
</dbReference>
<organism evidence="2">
    <name type="scientific">uncultured Caudovirales phage</name>
    <dbReference type="NCBI Taxonomy" id="2100421"/>
    <lineage>
        <taxon>Viruses</taxon>
        <taxon>Duplodnaviria</taxon>
        <taxon>Heunggongvirae</taxon>
        <taxon>Uroviricota</taxon>
        <taxon>Caudoviricetes</taxon>
        <taxon>Peduoviridae</taxon>
        <taxon>Maltschvirus</taxon>
        <taxon>Maltschvirus maltsch</taxon>
    </lineage>
</organism>
<dbReference type="Pfam" id="PF13481">
    <property type="entry name" value="AAA_25"/>
    <property type="match status" value="1"/>
</dbReference>
<dbReference type="InterPro" id="IPR027032">
    <property type="entry name" value="Twinkle-like"/>
</dbReference>
<dbReference type="SUPFAM" id="SSF52540">
    <property type="entry name" value="P-loop containing nucleoside triphosphate hydrolases"/>
    <property type="match status" value="1"/>
</dbReference>
<dbReference type="SMART" id="SM00493">
    <property type="entry name" value="TOPRIM"/>
    <property type="match status" value="1"/>
</dbReference>
<protein>
    <submittedName>
        <fullName evidence="2">Archaeal primase DnaG/twinkle, TOPRIM domain</fullName>
    </submittedName>
</protein>
<accession>A0A6J5KKX3</accession>
<dbReference type="InterPro" id="IPR027417">
    <property type="entry name" value="P-loop_NTPase"/>
</dbReference>
<name>A0A6J5KKX3_9CAUD</name>
<dbReference type="SUPFAM" id="SSF56731">
    <property type="entry name" value="DNA primase core"/>
    <property type="match status" value="1"/>
</dbReference>
<dbReference type="Gene3D" id="3.40.50.300">
    <property type="entry name" value="P-loop containing nucleotide triphosphate hydrolases"/>
    <property type="match status" value="1"/>
</dbReference>
<dbReference type="Gene3D" id="3.40.1360.10">
    <property type="match status" value="1"/>
</dbReference>
<dbReference type="GO" id="GO:0043139">
    <property type="term" value="F:5'-3' DNA helicase activity"/>
    <property type="evidence" value="ECO:0007669"/>
    <property type="project" value="InterPro"/>
</dbReference>
<dbReference type="PROSITE" id="PS51199">
    <property type="entry name" value="SF4_HELICASE"/>
    <property type="match status" value="1"/>
</dbReference>
<evidence type="ECO:0000313" key="2">
    <source>
        <dbReference type="EMBL" id="CAB4122918.1"/>
    </source>
</evidence>
<dbReference type="CDD" id="cd01029">
    <property type="entry name" value="TOPRIM_primases"/>
    <property type="match status" value="1"/>
</dbReference>
<dbReference type="Pfam" id="PF13155">
    <property type="entry name" value="Toprim_2"/>
    <property type="match status" value="1"/>
</dbReference>
<dbReference type="EMBL" id="LR796165">
    <property type="protein sequence ID" value="CAB4122918.1"/>
    <property type="molecule type" value="Genomic_DNA"/>
</dbReference>
<feature type="domain" description="SF4 helicase" evidence="1">
    <location>
        <begin position="308"/>
        <end position="564"/>
    </location>
</feature>
<dbReference type="GO" id="GO:0005524">
    <property type="term" value="F:ATP binding"/>
    <property type="evidence" value="ECO:0007669"/>
    <property type="project" value="InterPro"/>
</dbReference>
<dbReference type="GO" id="GO:0006260">
    <property type="term" value="P:DNA replication"/>
    <property type="evidence" value="ECO:0007669"/>
    <property type="project" value="InterPro"/>
</dbReference>
<dbReference type="InterPro" id="IPR007694">
    <property type="entry name" value="DNA_helicase_DnaB-like_C"/>
</dbReference>
<dbReference type="PANTHER" id="PTHR12873">
    <property type="entry name" value="T7-LIKE MITOCHONDRIAL DNA HELICASE"/>
    <property type="match status" value="1"/>
</dbReference>
<dbReference type="InterPro" id="IPR034154">
    <property type="entry name" value="TOPRIM_DnaG/twinkle"/>
</dbReference>
<sequence>MDDVEIIIRREWRGSGSVEQRLHCPLPVCAGDGKRNLGVTYKEGKFLWTCFKCESSGCVVDQPQEPVYKPRPREIKPVAIPLQNVAQEPPTSLPQAAEAYFAGRHISPETALAAGVIADTTTVSFPYLDEKGQITALKVRGIAEKKFWQKGVCETYFRQPVVLESPTLTIVEGEIDCLSLMEIGITDVVSVPNGAPQKVSDNKVDASEDGKFRYVWGAKSLYESAKKIIIWTDTDGPGQALGEELARRIGKGRCWRPAMPDDCKDANDVLVKHGPVALREAYDKATPWPIQGVYDAHHYADRVRSLYTGGLHSGASTGFANLDPLYTVLGGHLCVVTGAPGSGKTAFVNQIMVNLAQSLDWKFAVQSTEIEPPVHIAMLAAIYLSKPFFEFDGVVKMTPAEVESSLDWVNEHFTFLESDGAADVASTIERLQVAVMRYGVRGVCIDPASYLRGKSGDSMDIEQVGHMLEEFKNFSVQHDCATWLIAHPRKMMGDEVPTGYAVSGSAHWYNRPDVGFTIHRPADNRAVTEFHLWKMRYSWIGKEGSAELYFDIPTGRYSEQPFSAGKVVYSAYTGNPLNVPHVPLTNRDPWEIN</sequence>
<gene>
    <name evidence="2" type="ORF">UFOVP28_73</name>
</gene>
<dbReference type="GO" id="GO:0003697">
    <property type="term" value="F:single-stranded DNA binding"/>
    <property type="evidence" value="ECO:0007669"/>
    <property type="project" value="InterPro"/>
</dbReference>
<dbReference type="PANTHER" id="PTHR12873:SF0">
    <property type="entry name" value="TWINKLE MTDNA HELICASE"/>
    <property type="match status" value="1"/>
</dbReference>
<proteinExistence type="predicted"/>
<evidence type="ECO:0000259" key="1">
    <source>
        <dbReference type="PROSITE" id="PS51199"/>
    </source>
</evidence>
<reference evidence="2" key="1">
    <citation type="submission" date="2020-04" db="EMBL/GenBank/DDBJ databases">
        <authorList>
            <person name="Chiriac C."/>
            <person name="Salcher M."/>
            <person name="Ghai R."/>
            <person name="Kavagutti S V."/>
        </authorList>
    </citation>
    <scope>NUCLEOTIDE SEQUENCE</scope>
</reference>